<gene>
    <name evidence="1" type="ORF">ACFPFM_06430</name>
</gene>
<dbReference type="RefSeq" id="WP_344038512.1">
    <property type="nucleotide sequence ID" value="NZ_BAAAKE010000011.1"/>
</dbReference>
<dbReference type="EMBL" id="JBHSJB010000006">
    <property type="protein sequence ID" value="MFC5053395.1"/>
    <property type="molecule type" value="Genomic_DNA"/>
</dbReference>
<accession>A0ABV9XVY1</accession>
<evidence type="ECO:0000313" key="1">
    <source>
        <dbReference type="EMBL" id="MFC5053395.1"/>
    </source>
</evidence>
<protein>
    <recommendedName>
        <fullName evidence="3">tRNA adenosine deaminase-associated protein</fullName>
    </recommendedName>
</protein>
<proteinExistence type="predicted"/>
<organism evidence="1 2">
    <name type="scientific">Saccharothrix xinjiangensis</name>
    <dbReference type="NCBI Taxonomy" id="204798"/>
    <lineage>
        <taxon>Bacteria</taxon>
        <taxon>Bacillati</taxon>
        <taxon>Actinomycetota</taxon>
        <taxon>Actinomycetes</taxon>
        <taxon>Pseudonocardiales</taxon>
        <taxon>Pseudonocardiaceae</taxon>
        <taxon>Saccharothrix</taxon>
    </lineage>
</organism>
<name>A0ABV9XVY1_9PSEU</name>
<evidence type="ECO:0008006" key="3">
    <source>
        <dbReference type="Google" id="ProtNLM"/>
    </source>
</evidence>
<dbReference type="Proteomes" id="UP001595833">
    <property type="component" value="Unassembled WGS sequence"/>
</dbReference>
<comment type="caution">
    <text evidence="1">The sequence shown here is derived from an EMBL/GenBank/DDBJ whole genome shotgun (WGS) entry which is preliminary data.</text>
</comment>
<evidence type="ECO:0000313" key="2">
    <source>
        <dbReference type="Proteomes" id="UP001595833"/>
    </source>
</evidence>
<sequence length="180" mass="19312">MGDAEQMWITVVPALEDDDTDEEDQAELVVLAIDPSPDDPAQQVLDVLMDRGHEGEEGVFYLLPFDLGVRYERDGDRLAVLLLTTPGLLDDTVSARGGELVAATASLRAAPLVEDGVLLLRREVVTDFDPATEDGDEQPLVLLFQDGPAWEADLFSAFDAGEGSLGVIGPWGSDATEGED</sequence>
<keyword evidence="2" id="KW-1185">Reference proteome</keyword>
<reference evidence="2" key="1">
    <citation type="journal article" date="2019" name="Int. J. Syst. Evol. Microbiol.">
        <title>The Global Catalogue of Microorganisms (GCM) 10K type strain sequencing project: providing services to taxonomists for standard genome sequencing and annotation.</title>
        <authorList>
            <consortium name="The Broad Institute Genomics Platform"/>
            <consortium name="The Broad Institute Genome Sequencing Center for Infectious Disease"/>
            <person name="Wu L."/>
            <person name="Ma J."/>
        </authorList>
    </citation>
    <scope>NUCLEOTIDE SEQUENCE [LARGE SCALE GENOMIC DNA]</scope>
    <source>
        <strain evidence="2">KCTC 12848</strain>
    </source>
</reference>